<dbReference type="EnsemblMetazoa" id="AMAM011787-RA">
    <property type="protein sequence ID" value="AMAM011787-PA"/>
    <property type="gene ID" value="AMAM011787"/>
</dbReference>
<dbReference type="Proteomes" id="UP000075901">
    <property type="component" value="Unassembled WGS sequence"/>
</dbReference>
<dbReference type="AlphaFoldDB" id="A0A182SR72"/>
<accession>A0A182SR72</accession>
<proteinExistence type="predicted"/>
<evidence type="ECO:0000313" key="3">
    <source>
        <dbReference type="Proteomes" id="UP000075901"/>
    </source>
</evidence>
<feature type="compositionally biased region" description="Low complexity" evidence="1">
    <location>
        <begin position="1"/>
        <end position="17"/>
    </location>
</feature>
<keyword evidence="3" id="KW-1185">Reference proteome</keyword>
<organism evidence="2 3">
    <name type="scientific">Anopheles maculatus</name>
    <dbReference type="NCBI Taxonomy" id="74869"/>
    <lineage>
        <taxon>Eukaryota</taxon>
        <taxon>Metazoa</taxon>
        <taxon>Ecdysozoa</taxon>
        <taxon>Arthropoda</taxon>
        <taxon>Hexapoda</taxon>
        <taxon>Insecta</taxon>
        <taxon>Pterygota</taxon>
        <taxon>Neoptera</taxon>
        <taxon>Endopterygota</taxon>
        <taxon>Diptera</taxon>
        <taxon>Nematocera</taxon>
        <taxon>Culicoidea</taxon>
        <taxon>Culicidae</taxon>
        <taxon>Anophelinae</taxon>
        <taxon>Anopheles</taxon>
        <taxon>Anopheles maculatus group</taxon>
    </lineage>
</organism>
<reference evidence="3" key="1">
    <citation type="submission" date="2013-09" db="EMBL/GenBank/DDBJ databases">
        <title>The Genome Sequence of Anopheles maculatus species B.</title>
        <authorList>
            <consortium name="The Broad Institute Genomics Platform"/>
            <person name="Neafsey D.E."/>
            <person name="Besansky N."/>
            <person name="Howell P."/>
            <person name="Walton C."/>
            <person name="Young S.K."/>
            <person name="Zeng Q."/>
            <person name="Gargeya S."/>
            <person name="Fitzgerald M."/>
            <person name="Haas B."/>
            <person name="Abouelleil A."/>
            <person name="Allen A.W."/>
            <person name="Alvarado L."/>
            <person name="Arachchi H.M."/>
            <person name="Berlin A.M."/>
            <person name="Chapman S.B."/>
            <person name="Gainer-Dewar J."/>
            <person name="Goldberg J."/>
            <person name="Griggs A."/>
            <person name="Gujja S."/>
            <person name="Hansen M."/>
            <person name="Howarth C."/>
            <person name="Imamovic A."/>
            <person name="Ireland A."/>
            <person name="Larimer J."/>
            <person name="McCowan C."/>
            <person name="Murphy C."/>
            <person name="Pearson M."/>
            <person name="Poon T.W."/>
            <person name="Priest M."/>
            <person name="Roberts A."/>
            <person name="Saif S."/>
            <person name="Shea T."/>
            <person name="Sisk P."/>
            <person name="Sykes S."/>
            <person name="Wortman J."/>
            <person name="Nusbaum C."/>
            <person name="Birren B."/>
        </authorList>
    </citation>
    <scope>NUCLEOTIDE SEQUENCE [LARGE SCALE GENOMIC DNA]</scope>
    <source>
        <strain evidence="3">maculatus3</strain>
    </source>
</reference>
<feature type="compositionally biased region" description="Low complexity" evidence="1">
    <location>
        <begin position="24"/>
        <end position="34"/>
    </location>
</feature>
<sequence length="126" mass="14139">MGRSSWTALTSSSSVVAHRQSHCGASFRGNSSNSRRNHGRLSVQVQVQGRAAATPAARRPRSLTAPSRRFARSHRKEEIAISRRPAGAAVVVARDPRSIHRHRRHYGVIWPHRQPKEKSEWVPAIR</sequence>
<name>A0A182SR72_9DIPT</name>
<evidence type="ECO:0000256" key="1">
    <source>
        <dbReference type="SAM" id="MobiDB-lite"/>
    </source>
</evidence>
<feature type="region of interest" description="Disordered" evidence="1">
    <location>
        <begin position="1"/>
        <end position="76"/>
    </location>
</feature>
<dbReference type="VEuPathDB" id="VectorBase:AMAM011787"/>
<protein>
    <submittedName>
        <fullName evidence="2">Uncharacterized protein</fullName>
    </submittedName>
</protein>
<feature type="compositionally biased region" description="Low complexity" evidence="1">
    <location>
        <begin position="50"/>
        <end position="68"/>
    </location>
</feature>
<evidence type="ECO:0000313" key="2">
    <source>
        <dbReference type="EnsemblMetazoa" id="AMAM011787-PA"/>
    </source>
</evidence>
<reference evidence="2" key="2">
    <citation type="submission" date="2020-05" db="UniProtKB">
        <authorList>
            <consortium name="EnsemblMetazoa"/>
        </authorList>
    </citation>
    <scope>IDENTIFICATION</scope>
    <source>
        <strain evidence="2">maculatus3</strain>
    </source>
</reference>